<accession>A0A813MM47</accession>
<evidence type="ECO:0000313" key="1">
    <source>
        <dbReference type="EMBL" id="CAF0721104.1"/>
    </source>
</evidence>
<comment type="caution">
    <text evidence="1">The sequence shown here is derived from an EMBL/GenBank/DDBJ whole genome shotgun (WGS) entry which is preliminary data.</text>
</comment>
<dbReference type="OrthoDB" id="10014052at2759"/>
<dbReference type="EMBL" id="CAJNOJ010000001">
    <property type="protein sequence ID" value="CAF0721104.1"/>
    <property type="molecule type" value="Genomic_DNA"/>
</dbReference>
<dbReference type="Proteomes" id="UP000663852">
    <property type="component" value="Unassembled WGS sequence"/>
</dbReference>
<sequence>MSEQPIFPSAPSVDDVETGLSLPLHSLSANNTNTFLSWIQKHLNISTNPVQTSTSVPLAIDNFDRSSVPLQRIDVDDILHQMNSKHQDFEH</sequence>
<protein>
    <submittedName>
        <fullName evidence="1">Uncharacterized protein</fullName>
    </submittedName>
</protein>
<proteinExistence type="predicted"/>
<reference evidence="1" key="1">
    <citation type="submission" date="2021-02" db="EMBL/GenBank/DDBJ databases">
        <authorList>
            <person name="Nowell W R."/>
        </authorList>
    </citation>
    <scope>NUCLEOTIDE SEQUENCE</scope>
</reference>
<name>A0A813MM47_ADIRI</name>
<evidence type="ECO:0000313" key="2">
    <source>
        <dbReference type="Proteomes" id="UP000663852"/>
    </source>
</evidence>
<gene>
    <name evidence="1" type="ORF">EDS130_LOCUS258</name>
</gene>
<dbReference type="AlphaFoldDB" id="A0A813MM47"/>
<organism evidence="1 2">
    <name type="scientific">Adineta ricciae</name>
    <name type="common">Rotifer</name>
    <dbReference type="NCBI Taxonomy" id="249248"/>
    <lineage>
        <taxon>Eukaryota</taxon>
        <taxon>Metazoa</taxon>
        <taxon>Spiralia</taxon>
        <taxon>Gnathifera</taxon>
        <taxon>Rotifera</taxon>
        <taxon>Eurotatoria</taxon>
        <taxon>Bdelloidea</taxon>
        <taxon>Adinetida</taxon>
        <taxon>Adinetidae</taxon>
        <taxon>Adineta</taxon>
    </lineage>
</organism>